<sequence length="61" mass="6321">MYPCARVSTLPPALSRAHSSHLLSSINLCLGRVSIPAASAGPGPRPMACICISVQCSLEQT</sequence>
<keyword evidence="2" id="KW-1185">Reference proteome</keyword>
<evidence type="ECO:0000313" key="2">
    <source>
        <dbReference type="Proteomes" id="UP000092124"/>
    </source>
</evidence>
<reference evidence="1 2" key="1">
    <citation type="submission" date="2016-06" db="EMBL/GenBank/DDBJ databases">
        <title>The Draft Genome Sequence and Annotation of the Desert Woodrat Neotoma lepida.</title>
        <authorList>
            <person name="Campbell M."/>
            <person name="Oakeson K.F."/>
            <person name="Yandell M."/>
            <person name="Halpert J.R."/>
            <person name="Dearing D."/>
        </authorList>
    </citation>
    <scope>NUCLEOTIDE SEQUENCE [LARGE SCALE GENOMIC DNA]</scope>
    <source>
        <strain evidence="1">417</strain>
        <tissue evidence="1">Liver</tissue>
    </source>
</reference>
<organism evidence="1 2">
    <name type="scientific">Neotoma lepida</name>
    <name type="common">Desert woodrat</name>
    <dbReference type="NCBI Taxonomy" id="56216"/>
    <lineage>
        <taxon>Eukaryota</taxon>
        <taxon>Metazoa</taxon>
        <taxon>Chordata</taxon>
        <taxon>Craniata</taxon>
        <taxon>Vertebrata</taxon>
        <taxon>Euteleostomi</taxon>
        <taxon>Mammalia</taxon>
        <taxon>Eutheria</taxon>
        <taxon>Euarchontoglires</taxon>
        <taxon>Glires</taxon>
        <taxon>Rodentia</taxon>
        <taxon>Myomorpha</taxon>
        <taxon>Muroidea</taxon>
        <taxon>Cricetidae</taxon>
        <taxon>Neotominae</taxon>
        <taxon>Neotoma</taxon>
    </lineage>
</organism>
<evidence type="ECO:0000313" key="1">
    <source>
        <dbReference type="EMBL" id="OBS82222.1"/>
    </source>
</evidence>
<dbReference type="AlphaFoldDB" id="A0A1A6HWX2"/>
<protein>
    <submittedName>
        <fullName evidence="1">Uncharacterized protein</fullName>
    </submittedName>
</protein>
<gene>
    <name evidence="1" type="ORF">A6R68_23792</name>
</gene>
<name>A0A1A6HWX2_NEOLE</name>
<proteinExistence type="predicted"/>
<accession>A0A1A6HWX2</accession>
<comment type="caution">
    <text evidence="1">The sequence shown here is derived from an EMBL/GenBank/DDBJ whole genome shotgun (WGS) entry which is preliminary data.</text>
</comment>
<dbReference type="EMBL" id="LZPO01008123">
    <property type="protein sequence ID" value="OBS82222.1"/>
    <property type="molecule type" value="Genomic_DNA"/>
</dbReference>
<dbReference type="Proteomes" id="UP000092124">
    <property type="component" value="Unassembled WGS sequence"/>
</dbReference>